<dbReference type="PANTHER" id="PTHR30086">
    <property type="entry name" value="ARGININE EXPORTER PROTEIN ARGO"/>
    <property type="match status" value="1"/>
</dbReference>
<evidence type="ECO:0000313" key="8">
    <source>
        <dbReference type="Proteomes" id="UP000565262"/>
    </source>
</evidence>
<evidence type="ECO:0000256" key="1">
    <source>
        <dbReference type="ARBA" id="ARBA00004651"/>
    </source>
</evidence>
<name>A0A839IKZ2_9GAMM</name>
<dbReference type="GO" id="GO:0005886">
    <property type="term" value="C:plasma membrane"/>
    <property type="evidence" value="ECO:0007669"/>
    <property type="project" value="UniProtKB-SubCell"/>
</dbReference>
<keyword evidence="5 6" id="KW-0472">Membrane</keyword>
<evidence type="ECO:0000313" key="7">
    <source>
        <dbReference type="EMBL" id="MBB1485875.1"/>
    </source>
</evidence>
<feature type="transmembrane region" description="Helical" evidence="6">
    <location>
        <begin position="74"/>
        <end position="92"/>
    </location>
</feature>
<dbReference type="GO" id="GO:0015171">
    <property type="term" value="F:amino acid transmembrane transporter activity"/>
    <property type="evidence" value="ECO:0007669"/>
    <property type="project" value="TreeGrafter"/>
</dbReference>
<evidence type="ECO:0000256" key="5">
    <source>
        <dbReference type="ARBA" id="ARBA00023136"/>
    </source>
</evidence>
<dbReference type="Pfam" id="PF01810">
    <property type="entry name" value="LysE"/>
    <property type="match status" value="1"/>
</dbReference>
<protein>
    <submittedName>
        <fullName evidence="7">Amino acid transporter</fullName>
    </submittedName>
</protein>
<feature type="transmembrane region" description="Helical" evidence="6">
    <location>
        <begin position="153"/>
        <end position="176"/>
    </location>
</feature>
<keyword evidence="8" id="KW-1185">Reference proteome</keyword>
<dbReference type="InterPro" id="IPR001123">
    <property type="entry name" value="LeuE-type"/>
</dbReference>
<evidence type="ECO:0000256" key="4">
    <source>
        <dbReference type="ARBA" id="ARBA00022989"/>
    </source>
</evidence>
<feature type="transmembrane region" description="Helical" evidence="6">
    <location>
        <begin position="113"/>
        <end position="133"/>
    </location>
</feature>
<feature type="transmembrane region" description="Helical" evidence="6">
    <location>
        <begin position="46"/>
        <end position="68"/>
    </location>
</feature>
<feature type="transmembrane region" description="Helical" evidence="6">
    <location>
        <begin position="12"/>
        <end position="34"/>
    </location>
</feature>
<organism evidence="7 8">
    <name type="scientific">Oceanospirillum sediminis</name>
    <dbReference type="NCBI Taxonomy" id="2760088"/>
    <lineage>
        <taxon>Bacteria</taxon>
        <taxon>Pseudomonadati</taxon>
        <taxon>Pseudomonadota</taxon>
        <taxon>Gammaproteobacteria</taxon>
        <taxon>Oceanospirillales</taxon>
        <taxon>Oceanospirillaceae</taxon>
        <taxon>Oceanospirillum</taxon>
    </lineage>
</organism>
<evidence type="ECO:0000256" key="6">
    <source>
        <dbReference type="SAM" id="Phobius"/>
    </source>
</evidence>
<dbReference type="AlphaFoldDB" id="A0A839IKZ2"/>
<keyword evidence="4 6" id="KW-1133">Transmembrane helix</keyword>
<gene>
    <name evidence="7" type="ORF">H4O21_04515</name>
</gene>
<proteinExistence type="predicted"/>
<reference evidence="7 8" key="1">
    <citation type="submission" date="2020-08" db="EMBL/GenBank/DDBJ databases">
        <title>Oceanospirillum sp. nov. isolated from marine sediment.</title>
        <authorList>
            <person name="Ji X."/>
        </authorList>
    </citation>
    <scope>NUCLEOTIDE SEQUENCE [LARGE SCALE GENOMIC DNA]</scope>
    <source>
        <strain evidence="7 8">D5</strain>
    </source>
</reference>
<evidence type="ECO:0000256" key="2">
    <source>
        <dbReference type="ARBA" id="ARBA00022475"/>
    </source>
</evidence>
<keyword evidence="3 6" id="KW-0812">Transmembrane</keyword>
<dbReference type="EMBL" id="JACJFM010000004">
    <property type="protein sequence ID" value="MBB1485875.1"/>
    <property type="molecule type" value="Genomic_DNA"/>
</dbReference>
<dbReference type="Proteomes" id="UP000565262">
    <property type="component" value="Unassembled WGS sequence"/>
</dbReference>
<accession>A0A839IKZ2</accession>
<keyword evidence="2" id="KW-1003">Cell membrane</keyword>
<feature type="transmembrane region" description="Helical" evidence="6">
    <location>
        <begin position="188"/>
        <end position="207"/>
    </location>
</feature>
<comment type="subcellular location">
    <subcellularLocation>
        <location evidence="1">Cell membrane</location>
        <topology evidence="1">Multi-pass membrane protein</topology>
    </subcellularLocation>
</comment>
<evidence type="ECO:0000256" key="3">
    <source>
        <dbReference type="ARBA" id="ARBA00022692"/>
    </source>
</evidence>
<dbReference type="PANTHER" id="PTHR30086:SF20">
    <property type="entry name" value="ARGININE EXPORTER PROTEIN ARGO-RELATED"/>
    <property type="match status" value="1"/>
</dbReference>
<dbReference type="RefSeq" id="WP_182807663.1">
    <property type="nucleotide sequence ID" value="NZ_JACJFM010000004.1"/>
</dbReference>
<sequence>MSFTLSSHLLALIQGLGTSAGLIMAIGAQNAFVLTQGLRRQYHWPIAGICSFFDALLVTVGVAGVGALVSESEAWLMVARLGGAAFLLWYGFQSLRSAMNTNSMGSSTHELTSLRSAILTTLAITLLNPHVYLDTVVLIGSIGGQFPADERPWFAIGAISFSFIWFFSISLGARWLAPLFKKPVAWRVLDASVCIVMWSIAASLLLAI</sequence>
<comment type="caution">
    <text evidence="7">The sequence shown here is derived from an EMBL/GenBank/DDBJ whole genome shotgun (WGS) entry which is preliminary data.</text>
</comment>